<name>A0A0M3JY74_ANISI</name>
<reference evidence="4" key="1">
    <citation type="submission" date="2017-02" db="UniProtKB">
        <authorList>
            <consortium name="WormBaseParasite"/>
        </authorList>
    </citation>
    <scope>IDENTIFICATION</scope>
</reference>
<protein>
    <submittedName>
        <fullName evidence="4">Transmembrane protein</fullName>
    </submittedName>
</protein>
<keyword evidence="1" id="KW-0472">Membrane</keyword>
<feature type="transmembrane region" description="Helical" evidence="1">
    <location>
        <begin position="36"/>
        <end position="56"/>
    </location>
</feature>
<dbReference type="WBParaSite" id="ASIM_0001337501-mRNA-1">
    <property type="protein sequence ID" value="ASIM_0001337501-mRNA-1"/>
    <property type="gene ID" value="ASIM_0001337501"/>
</dbReference>
<organism evidence="4">
    <name type="scientific">Anisakis simplex</name>
    <name type="common">Herring worm</name>
    <dbReference type="NCBI Taxonomy" id="6269"/>
    <lineage>
        <taxon>Eukaryota</taxon>
        <taxon>Metazoa</taxon>
        <taxon>Ecdysozoa</taxon>
        <taxon>Nematoda</taxon>
        <taxon>Chromadorea</taxon>
        <taxon>Rhabditida</taxon>
        <taxon>Spirurina</taxon>
        <taxon>Ascaridomorpha</taxon>
        <taxon>Ascaridoidea</taxon>
        <taxon>Anisakidae</taxon>
        <taxon>Anisakis</taxon>
        <taxon>Anisakis simplex complex</taxon>
    </lineage>
</organism>
<feature type="transmembrane region" description="Helical" evidence="1">
    <location>
        <begin position="125"/>
        <end position="145"/>
    </location>
</feature>
<reference evidence="2 3" key="2">
    <citation type="submission" date="2018-11" db="EMBL/GenBank/DDBJ databases">
        <authorList>
            <consortium name="Pathogen Informatics"/>
        </authorList>
    </citation>
    <scope>NUCLEOTIDE SEQUENCE [LARGE SCALE GENOMIC DNA]</scope>
</reference>
<keyword evidence="1" id="KW-0812">Transmembrane</keyword>
<dbReference type="EMBL" id="UYRR01031253">
    <property type="protein sequence ID" value="VDK48182.1"/>
    <property type="molecule type" value="Genomic_DNA"/>
</dbReference>
<evidence type="ECO:0000313" key="2">
    <source>
        <dbReference type="EMBL" id="VDK48182.1"/>
    </source>
</evidence>
<dbReference type="Proteomes" id="UP000267096">
    <property type="component" value="Unassembled WGS sequence"/>
</dbReference>
<feature type="transmembrane region" description="Helical" evidence="1">
    <location>
        <begin position="85"/>
        <end position="113"/>
    </location>
</feature>
<dbReference type="AlphaFoldDB" id="A0A0M3JY74"/>
<gene>
    <name evidence="2" type="ORF">ASIM_LOCUS12803</name>
</gene>
<evidence type="ECO:0000313" key="4">
    <source>
        <dbReference type="WBParaSite" id="ASIM_0001337501-mRNA-1"/>
    </source>
</evidence>
<keyword evidence="3" id="KW-1185">Reference proteome</keyword>
<proteinExistence type="predicted"/>
<accession>A0A0M3JY74</accession>
<dbReference type="OrthoDB" id="5867334at2759"/>
<keyword evidence="1" id="KW-1133">Transmembrane helix</keyword>
<evidence type="ECO:0000313" key="3">
    <source>
        <dbReference type="Proteomes" id="UP000267096"/>
    </source>
</evidence>
<feature type="transmembrane region" description="Helical" evidence="1">
    <location>
        <begin position="62"/>
        <end position="78"/>
    </location>
</feature>
<evidence type="ECO:0000256" key="1">
    <source>
        <dbReference type="SAM" id="Phobius"/>
    </source>
</evidence>
<sequence>MAPTSEFPSSANTPISSSTVLICEPSSKQYVFLQTITKALLVYHITLVIAFIYAFFPYTFYYGLWLTTAIFVMAALSLRMNKAALLYPFMVWVATTFVLSILLGAYLFFYSIFALKTAPKDSYDSSVTSIVIHLANVIFCLFHLWQIHVVELCRKELNVLASGELRSLLIQLIINYVPFPMHVSQ</sequence>